<gene>
    <name evidence="1" type="ORF">LQV63_18300</name>
</gene>
<evidence type="ECO:0000313" key="1">
    <source>
        <dbReference type="EMBL" id="MCE5171254.1"/>
    </source>
</evidence>
<keyword evidence="2" id="KW-1185">Reference proteome</keyword>
<dbReference type="Proteomes" id="UP001199916">
    <property type="component" value="Unassembled WGS sequence"/>
</dbReference>
<dbReference type="NCBIfam" id="NF007714">
    <property type="entry name" value="PRK10410.1-2"/>
    <property type="match status" value="1"/>
</dbReference>
<proteinExistence type="predicted"/>
<name>A0ABS8YJ53_9BACL</name>
<sequence>MISVYCRARHSDRPMSEIDVETEKVTLCDECKELYLYAQKRLSFCRFGEGKTTCGKCHVHCYKPEMRARIRVVMRYAGPRMMWKHPLLAIRHAIDGMRPAQEK</sequence>
<protein>
    <submittedName>
        <fullName evidence="1">Nitrous oxide-stimulated promoter family protein</fullName>
    </submittedName>
</protein>
<evidence type="ECO:0000313" key="2">
    <source>
        <dbReference type="Proteomes" id="UP001199916"/>
    </source>
</evidence>
<dbReference type="InterPro" id="IPR020483">
    <property type="entry name" value="Uncharacterised_YgbA"/>
</dbReference>
<comment type="caution">
    <text evidence="1">The sequence shown here is derived from an EMBL/GenBank/DDBJ whole genome shotgun (WGS) entry which is preliminary data.</text>
</comment>
<dbReference type="EMBL" id="JAJNBZ010000016">
    <property type="protein sequence ID" value="MCE5171254.1"/>
    <property type="molecule type" value="Genomic_DNA"/>
</dbReference>
<accession>A0ABS8YJ53</accession>
<organism evidence="1 2">
    <name type="scientific">Paenibacillus profundus</name>
    <dbReference type="NCBI Taxonomy" id="1173085"/>
    <lineage>
        <taxon>Bacteria</taxon>
        <taxon>Bacillati</taxon>
        <taxon>Bacillota</taxon>
        <taxon>Bacilli</taxon>
        <taxon>Bacillales</taxon>
        <taxon>Paenibacillaceae</taxon>
        <taxon>Paenibacillus</taxon>
    </lineage>
</organism>
<dbReference type="Pfam" id="PF11756">
    <property type="entry name" value="YgbA_NO"/>
    <property type="match status" value="1"/>
</dbReference>
<reference evidence="1 2" key="1">
    <citation type="submission" date="2021-11" db="EMBL/GenBank/DDBJ databases">
        <title>Draft genome sequence of Paenibacillus profundus YoMME, a new Gram-positive bacteria with exoelectrogenic properties.</title>
        <authorList>
            <person name="Hubenova Y."/>
            <person name="Hubenova E."/>
            <person name="Manasiev Y."/>
            <person name="Peykov S."/>
            <person name="Mitov M."/>
        </authorList>
    </citation>
    <scope>NUCLEOTIDE SEQUENCE [LARGE SCALE GENOMIC DNA]</scope>
    <source>
        <strain evidence="1 2">YoMME</strain>
    </source>
</reference>